<feature type="domain" description="Rhodopsin" evidence="7">
    <location>
        <begin position="27"/>
        <end position="271"/>
    </location>
</feature>
<keyword evidence="4 6" id="KW-0472">Membrane</keyword>
<evidence type="ECO:0000313" key="9">
    <source>
        <dbReference type="Proteomes" id="UP000700596"/>
    </source>
</evidence>
<evidence type="ECO:0000256" key="4">
    <source>
        <dbReference type="ARBA" id="ARBA00023136"/>
    </source>
</evidence>
<dbReference type="InterPro" id="IPR049326">
    <property type="entry name" value="Rhodopsin_dom_fungi"/>
</dbReference>
<dbReference type="Proteomes" id="UP000700596">
    <property type="component" value="Unassembled WGS sequence"/>
</dbReference>
<reference evidence="8" key="1">
    <citation type="journal article" date="2021" name="Nat. Commun.">
        <title>Genetic determinants of endophytism in the Arabidopsis root mycobiome.</title>
        <authorList>
            <person name="Mesny F."/>
            <person name="Miyauchi S."/>
            <person name="Thiergart T."/>
            <person name="Pickel B."/>
            <person name="Atanasova L."/>
            <person name="Karlsson M."/>
            <person name="Huettel B."/>
            <person name="Barry K.W."/>
            <person name="Haridas S."/>
            <person name="Chen C."/>
            <person name="Bauer D."/>
            <person name="Andreopoulos W."/>
            <person name="Pangilinan J."/>
            <person name="LaButti K."/>
            <person name="Riley R."/>
            <person name="Lipzen A."/>
            <person name="Clum A."/>
            <person name="Drula E."/>
            <person name="Henrissat B."/>
            <person name="Kohler A."/>
            <person name="Grigoriev I.V."/>
            <person name="Martin F.M."/>
            <person name="Hacquard S."/>
        </authorList>
    </citation>
    <scope>NUCLEOTIDE SEQUENCE</scope>
    <source>
        <strain evidence="8">MPI-CAGE-CH-0243</strain>
    </source>
</reference>
<dbReference type="PANTHER" id="PTHR33048">
    <property type="entry name" value="PTH11-LIKE INTEGRAL MEMBRANE PROTEIN (AFU_ORTHOLOGUE AFUA_5G11245)"/>
    <property type="match status" value="1"/>
</dbReference>
<proteinExistence type="inferred from homology"/>
<feature type="transmembrane region" description="Helical" evidence="6">
    <location>
        <begin position="46"/>
        <end position="69"/>
    </location>
</feature>
<keyword evidence="2 6" id="KW-0812">Transmembrane</keyword>
<feature type="transmembrane region" description="Helical" evidence="6">
    <location>
        <begin position="177"/>
        <end position="198"/>
    </location>
</feature>
<evidence type="ECO:0000256" key="5">
    <source>
        <dbReference type="ARBA" id="ARBA00038359"/>
    </source>
</evidence>
<dbReference type="GO" id="GO:0016020">
    <property type="term" value="C:membrane"/>
    <property type="evidence" value="ECO:0007669"/>
    <property type="project" value="UniProtKB-SubCell"/>
</dbReference>
<name>A0A9P9D338_9PLEO</name>
<evidence type="ECO:0000313" key="8">
    <source>
        <dbReference type="EMBL" id="KAH7111823.1"/>
    </source>
</evidence>
<organism evidence="8 9">
    <name type="scientific">Dendryphion nanum</name>
    <dbReference type="NCBI Taxonomy" id="256645"/>
    <lineage>
        <taxon>Eukaryota</taxon>
        <taxon>Fungi</taxon>
        <taxon>Dikarya</taxon>
        <taxon>Ascomycota</taxon>
        <taxon>Pezizomycotina</taxon>
        <taxon>Dothideomycetes</taxon>
        <taxon>Pleosporomycetidae</taxon>
        <taxon>Pleosporales</taxon>
        <taxon>Torulaceae</taxon>
        <taxon>Dendryphion</taxon>
    </lineage>
</organism>
<comment type="similarity">
    <text evidence="5">Belongs to the SAT4 family.</text>
</comment>
<feature type="transmembrane region" description="Helical" evidence="6">
    <location>
        <begin position="129"/>
        <end position="157"/>
    </location>
</feature>
<feature type="transmembrane region" description="Helical" evidence="6">
    <location>
        <begin position="210"/>
        <end position="230"/>
    </location>
</feature>
<dbReference type="InterPro" id="IPR052337">
    <property type="entry name" value="SAT4-like"/>
</dbReference>
<keyword evidence="9" id="KW-1185">Reference proteome</keyword>
<dbReference type="EMBL" id="JAGMWT010000023">
    <property type="protein sequence ID" value="KAH7111823.1"/>
    <property type="molecule type" value="Genomic_DNA"/>
</dbReference>
<keyword evidence="3 6" id="KW-1133">Transmembrane helix</keyword>
<accession>A0A9P9D338</accession>
<gene>
    <name evidence="8" type="ORF">B0J11DRAFT_512067</name>
</gene>
<feature type="transmembrane region" description="Helical" evidence="6">
    <location>
        <begin position="242"/>
        <end position="262"/>
    </location>
</feature>
<evidence type="ECO:0000259" key="7">
    <source>
        <dbReference type="Pfam" id="PF20684"/>
    </source>
</evidence>
<evidence type="ECO:0000256" key="6">
    <source>
        <dbReference type="SAM" id="Phobius"/>
    </source>
</evidence>
<comment type="caution">
    <text evidence="8">The sequence shown here is derived from an EMBL/GenBank/DDBJ whole genome shotgun (WGS) entry which is preliminary data.</text>
</comment>
<comment type="subcellular location">
    <subcellularLocation>
        <location evidence="1">Membrane</location>
        <topology evidence="1">Multi-pass membrane protein</topology>
    </subcellularLocation>
</comment>
<sequence>MVQGPTAAVLITTDWVFLGIALFIIYARLHLRLKINRQRLGAGDYLIIMAWFASMLNASFDIVFMHLGILKPEMDVALSLVKDLSALQRVLRYFWATNFPFYATIYLCKASVLTFYLDLFPKHNHLYRILLHAVIGYITAAFIISLSVTLFLCFPVQRQWSVEADMCPPSAAHVNFQIGWALHFSSGILIFFLPFLILHKLQVKPLVKRGVQCIFGLGIINIAICLARFLTIELKEASGIPLTLVSLWYLLDGNIGLIIACLPSLRPYLRRIHTGTYGSRSVMYKRTSTSGGKMTLHVAAPGKFDRIEDVPEHRHIHSHTEVTLDTRSIRSSDALDVCEGASWYEVGTGMRLPSNSRCDEAGSDIELVPVTDPVK</sequence>
<feature type="transmembrane region" description="Helical" evidence="6">
    <location>
        <begin position="99"/>
        <end position="117"/>
    </location>
</feature>
<protein>
    <recommendedName>
        <fullName evidence="7">Rhodopsin domain-containing protein</fullName>
    </recommendedName>
</protein>
<dbReference type="OrthoDB" id="444631at2759"/>
<dbReference type="AlphaFoldDB" id="A0A9P9D338"/>
<evidence type="ECO:0000256" key="1">
    <source>
        <dbReference type="ARBA" id="ARBA00004141"/>
    </source>
</evidence>
<dbReference type="Pfam" id="PF20684">
    <property type="entry name" value="Fung_rhodopsin"/>
    <property type="match status" value="1"/>
</dbReference>
<dbReference type="PANTHER" id="PTHR33048:SF92">
    <property type="entry name" value="INTEGRAL MEMBRANE PROTEIN"/>
    <property type="match status" value="1"/>
</dbReference>
<evidence type="ECO:0000256" key="3">
    <source>
        <dbReference type="ARBA" id="ARBA00022989"/>
    </source>
</evidence>
<evidence type="ECO:0000256" key="2">
    <source>
        <dbReference type="ARBA" id="ARBA00022692"/>
    </source>
</evidence>
<feature type="transmembrane region" description="Helical" evidence="6">
    <location>
        <begin position="6"/>
        <end position="26"/>
    </location>
</feature>